<accession>A0AAV7M5X2</accession>
<dbReference type="EMBL" id="JANPWB010000014">
    <property type="protein sequence ID" value="KAJ1098519.1"/>
    <property type="molecule type" value="Genomic_DNA"/>
</dbReference>
<gene>
    <name evidence="2" type="ORF">NDU88_003629</name>
</gene>
<evidence type="ECO:0000313" key="2">
    <source>
        <dbReference type="EMBL" id="KAJ1098519.1"/>
    </source>
</evidence>
<reference evidence="2" key="1">
    <citation type="journal article" date="2022" name="bioRxiv">
        <title>Sequencing and chromosome-scale assembly of the giantPleurodeles waltlgenome.</title>
        <authorList>
            <person name="Brown T."/>
            <person name="Elewa A."/>
            <person name="Iarovenko S."/>
            <person name="Subramanian E."/>
            <person name="Araus A.J."/>
            <person name="Petzold A."/>
            <person name="Susuki M."/>
            <person name="Suzuki K.-i.T."/>
            <person name="Hayashi T."/>
            <person name="Toyoda A."/>
            <person name="Oliveira C."/>
            <person name="Osipova E."/>
            <person name="Leigh N.D."/>
            <person name="Simon A."/>
            <person name="Yun M.H."/>
        </authorList>
    </citation>
    <scope>NUCLEOTIDE SEQUENCE</scope>
    <source>
        <strain evidence="2">20211129_DDA</strain>
        <tissue evidence="2">Liver</tissue>
    </source>
</reference>
<sequence>MLSPLSGELYWCNSEAQSQASPRDHHRVCRTRDLSGAEVEQRRGFPGPEVTPRNEQRGGPGEARRRVKARGSGAGPAWRRRDNPCVKLRTGGAAAPALRPHRFGARAACSRQRARWAWLALALRPAERPGRSGAVVPDPAARTELGPEALDLPLARRRGDLGYTGPCWQNRDTEEEWARHPGTRDAAAGLIRSRGTAAANRADQRRYWDHRQSTGKAWGRRWTEPGAPGGSVVPTGSVGLRLAALSGAPH</sequence>
<dbReference type="Proteomes" id="UP001066276">
    <property type="component" value="Chromosome 10"/>
</dbReference>
<protein>
    <submittedName>
        <fullName evidence="2">Uncharacterized protein</fullName>
    </submittedName>
</protein>
<name>A0AAV7M5X2_PLEWA</name>
<feature type="compositionally biased region" description="Basic and acidic residues" evidence="1">
    <location>
        <begin position="33"/>
        <end position="43"/>
    </location>
</feature>
<organism evidence="2 3">
    <name type="scientific">Pleurodeles waltl</name>
    <name type="common">Iberian ribbed newt</name>
    <dbReference type="NCBI Taxonomy" id="8319"/>
    <lineage>
        <taxon>Eukaryota</taxon>
        <taxon>Metazoa</taxon>
        <taxon>Chordata</taxon>
        <taxon>Craniata</taxon>
        <taxon>Vertebrata</taxon>
        <taxon>Euteleostomi</taxon>
        <taxon>Amphibia</taxon>
        <taxon>Batrachia</taxon>
        <taxon>Caudata</taxon>
        <taxon>Salamandroidea</taxon>
        <taxon>Salamandridae</taxon>
        <taxon>Pleurodelinae</taxon>
        <taxon>Pleurodeles</taxon>
    </lineage>
</organism>
<keyword evidence="3" id="KW-1185">Reference proteome</keyword>
<evidence type="ECO:0000256" key="1">
    <source>
        <dbReference type="SAM" id="MobiDB-lite"/>
    </source>
</evidence>
<dbReference type="AlphaFoldDB" id="A0AAV7M5X2"/>
<comment type="caution">
    <text evidence="2">The sequence shown here is derived from an EMBL/GenBank/DDBJ whole genome shotgun (WGS) entry which is preliminary data.</text>
</comment>
<feature type="region of interest" description="Disordered" evidence="1">
    <location>
        <begin position="33"/>
        <end position="82"/>
    </location>
</feature>
<evidence type="ECO:0000313" key="3">
    <source>
        <dbReference type="Proteomes" id="UP001066276"/>
    </source>
</evidence>
<proteinExistence type="predicted"/>